<dbReference type="Proteomes" id="UP000295313">
    <property type="component" value="Unassembled WGS sequence"/>
</dbReference>
<evidence type="ECO:0000256" key="1">
    <source>
        <dbReference type="SAM" id="SignalP"/>
    </source>
</evidence>
<dbReference type="EMBL" id="SOEO01000003">
    <property type="protein sequence ID" value="TDX83135.1"/>
    <property type="molecule type" value="Genomic_DNA"/>
</dbReference>
<sequence>MKTFLQILILFVSVSIFGQATQNIGYQAVVRNAANQLVQNQNVKVKVSLMIGATGEPFYTERHTVQTNNNGLFNIQIGGGTAESGNYTNAIYWAGGNHFVKTEIDPLGGSNYSITSTTQLLSVPYANYSNTAGYAFAAGGLAGLATNFQGMYKANLDGLDLYLLVSYVEGSKIYLKINEVNPDNPDNPNDTTLFAVINPLINNGNYVTSSIIHLAGDLFESIGDIDFEASLNLQSTELTLKCIENYEGGDTYDVVFTKL</sequence>
<feature type="chain" id="PRO_5020247313" evidence="1">
    <location>
        <begin position="21"/>
        <end position="259"/>
    </location>
</feature>
<dbReference type="RefSeq" id="WP_133946201.1">
    <property type="nucleotide sequence ID" value="NZ_SOEO01000003.1"/>
</dbReference>
<proteinExistence type="predicted"/>
<dbReference type="OrthoDB" id="9765957at2"/>
<protein>
    <submittedName>
        <fullName evidence="2">Uncharacterized protein</fullName>
    </submittedName>
</protein>
<dbReference type="AlphaFoldDB" id="A0A4R8IEA1"/>
<evidence type="ECO:0000313" key="3">
    <source>
        <dbReference type="Proteomes" id="UP000295313"/>
    </source>
</evidence>
<gene>
    <name evidence="2" type="ORF">B0I22_3201</name>
</gene>
<name>A0A4R8IEA1_9FLAO</name>
<accession>A0A4R8IEA1</accession>
<keyword evidence="1" id="KW-0732">Signal</keyword>
<organism evidence="2 3">
    <name type="scientific">Epilithonimonas xixisoli</name>
    <dbReference type="NCBI Taxonomy" id="1476462"/>
    <lineage>
        <taxon>Bacteria</taxon>
        <taxon>Pseudomonadati</taxon>
        <taxon>Bacteroidota</taxon>
        <taxon>Flavobacteriia</taxon>
        <taxon>Flavobacteriales</taxon>
        <taxon>Weeksellaceae</taxon>
        <taxon>Chryseobacterium group</taxon>
        <taxon>Epilithonimonas</taxon>
    </lineage>
</organism>
<keyword evidence="3" id="KW-1185">Reference proteome</keyword>
<feature type="signal peptide" evidence="1">
    <location>
        <begin position="1"/>
        <end position="20"/>
    </location>
</feature>
<reference evidence="2 3" key="1">
    <citation type="submission" date="2019-03" db="EMBL/GenBank/DDBJ databases">
        <title>Genomic Encyclopedia of Type Strains, Phase III (KMG-III): the genomes of soil and plant-associated and newly described type strains.</title>
        <authorList>
            <person name="Whitman W."/>
        </authorList>
    </citation>
    <scope>NUCLEOTIDE SEQUENCE [LARGE SCALE GENOMIC DNA]</scope>
    <source>
        <strain evidence="2 3">CGMCC 1.12802</strain>
    </source>
</reference>
<comment type="caution">
    <text evidence="2">The sequence shown here is derived from an EMBL/GenBank/DDBJ whole genome shotgun (WGS) entry which is preliminary data.</text>
</comment>
<evidence type="ECO:0000313" key="2">
    <source>
        <dbReference type="EMBL" id="TDX83135.1"/>
    </source>
</evidence>